<dbReference type="EMBL" id="KF900303">
    <property type="protein sequence ID" value="AIE90262.1"/>
    <property type="molecule type" value="Genomic_DNA"/>
</dbReference>
<name>A0A075FKJ8_9EURY</name>
<evidence type="ECO:0008006" key="2">
    <source>
        <dbReference type="Google" id="ProtNLM"/>
    </source>
</evidence>
<proteinExistence type="predicted"/>
<protein>
    <recommendedName>
        <fullName evidence="2">GIY-YIG domain-containing protein</fullName>
    </recommendedName>
</protein>
<evidence type="ECO:0000313" key="1">
    <source>
        <dbReference type="EMBL" id="AIE90262.1"/>
    </source>
</evidence>
<dbReference type="AlphaFoldDB" id="A0A075FKJ8"/>
<accession>A0A075FKJ8</accession>
<sequence length="168" mass="19227">MAKCAHCSACGSKKKCGKHHVYVIELRPEVLGNSGFCPVRPENAGSHSKCYYVGETKHRVDCRFTQHRARKRRRKKMGATFDCSCDTGKPEPTEFTPYNKPSPWPRDYRIKSGALLTDDWVVKRNPIYGGGVASKREECKLTKFLWEQGHYAHSDSFNKWIRNSMGLN</sequence>
<organism evidence="1">
    <name type="scientific">uncultured marine group II/III euryarchaeote AD1000_01_G07</name>
    <dbReference type="NCBI Taxonomy" id="1457698"/>
    <lineage>
        <taxon>Archaea</taxon>
        <taxon>Methanobacteriati</taxon>
        <taxon>Methanobacteriota</taxon>
        <taxon>environmental samples</taxon>
    </lineage>
</organism>
<reference evidence="1" key="1">
    <citation type="journal article" date="2014" name="Genome Biol. Evol.">
        <title>Pangenome evidence for extensive interdomain horizontal transfer affecting lineage core and shell genes in uncultured planktonic thaumarchaeota and euryarchaeota.</title>
        <authorList>
            <person name="Deschamps P."/>
            <person name="Zivanovic Y."/>
            <person name="Moreira D."/>
            <person name="Rodriguez-Valera F."/>
            <person name="Lopez-Garcia P."/>
        </authorList>
    </citation>
    <scope>NUCLEOTIDE SEQUENCE</scope>
</reference>